<dbReference type="InterPro" id="IPR004089">
    <property type="entry name" value="MCPsignal_dom"/>
</dbReference>
<dbReference type="PANTHER" id="PTHR32089:SF112">
    <property type="entry name" value="LYSOZYME-LIKE PROTEIN-RELATED"/>
    <property type="match status" value="1"/>
</dbReference>
<accession>A0A7W8DGX7</accession>
<comment type="subcellular location">
    <subcellularLocation>
        <location evidence="1">Membrane</location>
    </subcellularLocation>
</comment>
<dbReference type="CDD" id="cd11386">
    <property type="entry name" value="MCP_signal"/>
    <property type="match status" value="1"/>
</dbReference>
<feature type="domain" description="HAMP" evidence="7">
    <location>
        <begin position="353"/>
        <end position="405"/>
    </location>
</feature>
<dbReference type="Gene3D" id="1.10.287.950">
    <property type="entry name" value="Methyl-accepting chemotaxis protein"/>
    <property type="match status" value="1"/>
</dbReference>
<dbReference type="EMBL" id="JACHID010000006">
    <property type="protein sequence ID" value="MBB5021824.1"/>
    <property type="molecule type" value="Genomic_DNA"/>
</dbReference>
<evidence type="ECO:0000259" key="7">
    <source>
        <dbReference type="PROSITE" id="PS50885"/>
    </source>
</evidence>
<keyword evidence="5" id="KW-0472">Membrane</keyword>
<evidence type="ECO:0000256" key="5">
    <source>
        <dbReference type="SAM" id="Phobius"/>
    </source>
</evidence>
<dbReference type="InterPro" id="IPR003660">
    <property type="entry name" value="HAMP_dom"/>
</dbReference>
<gene>
    <name evidence="8" type="ORF">HNR37_001138</name>
</gene>
<dbReference type="FunFam" id="1.10.287.950:FF:000001">
    <property type="entry name" value="Methyl-accepting chemotaxis sensory transducer"/>
    <property type="match status" value="1"/>
</dbReference>
<protein>
    <submittedName>
        <fullName evidence="8">Methyl-accepting chemotaxis protein</fullName>
    </submittedName>
</protein>
<dbReference type="SMART" id="SM00304">
    <property type="entry name" value="HAMP"/>
    <property type="match status" value="1"/>
</dbReference>
<dbReference type="GO" id="GO:0007165">
    <property type="term" value="P:signal transduction"/>
    <property type="evidence" value="ECO:0007669"/>
    <property type="project" value="UniProtKB-KW"/>
</dbReference>
<dbReference type="CDD" id="cd06225">
    <property type="entry name" value="HAMP"/>
    <property type="match status" value="1"/>
</dbReference>
<dbReference type="PROSITE" id="PS50111">
    <property type="entry name" value="CHEMOTAXIS_TRANSDUC_2"/>
    <property type="match status" value="1"/>
</dbReference>
<feature type="domain" description="Methyl-accepting transducer" evidence="6">
    <location>
        <begin position="410"/>
        <end position="667"/>
    </location>
</feature>
<dbReference type="RefSeq" id="WP_183731241.1">
    <property type="nucleotide sequence ID" value="NZ_JACHID010000006.1"/>
</dbReference>
<comment type="caution">
    <text evidence="8">The sequence shown here is derived from an EMBL/GenBank/DDBJ whole genome shotgun (WGS) entry which is preliminary data.</text>
</comment>
<dbReference type="Gene3D" id="3.30.450.20">
    <property type="entry name" value="PAS domain"/>
    <property type="match status" value="1"/>
</dbReference>
<sequence length="693" mass="74835">MSFLRTIKGQFIVLLFLVGLVPFAIMGLISYWSAASALENEAFEKLSSIQQLQVSELNTYLRSVDAGIDIFANSTDVAQMFDELVELHNLHDVGPEDPFFITDYDDVQQVYQRYALRYQRAMEAFDLYDIFMVCRLHGHVMYTVAQESDLGENLSSGKLRDSGLAAAWRRAVSSGETSFVDMAPYAPSGGEPAMFLGVPIYSEDSQDMLGVMVVQISSERINNLMHSAAGLGETGESYLLGQDFLMRSDSQRYPNTHTISRSFADPQKGSVRTETARAALGGDTGIAVAENFAEERVLSAYAPVDMYGTTWAVLTEITYDEVMGPVTQLRNIAILLAVIIAAVVVAAAIVIGSIVSRPIVKVVEFAGRVADGDLGGQLNMRISNEVGHLVHSLNAMTVRLREIVGQVRESADGVASASEELSSSSSQMSAGMETQAHSVSQISQAVGEMNTTINSIAGNISQVQSSTQLTLQSAQEGASVVQQSATEMESVAVEVDEATSSASALHEKSKRVAEVIQVINDIADQTNLLALNAAIEAARAGEAGRGFAVVADEVRKLAERSTHSTGEIIDIVKTIQGGVDRVSGTLDTVNQKAQNSSDLARRSEESFTAILHSMEELQMAIDENVAAIEEMSRASEHINDDIHAVSSATEESATVSEEVAHASRDLAKLASDVQEQLSFFRQEAVALVEQRRH</sequence>
<evidence type="ECO:0000256" key="2">
    <source>
        <dbReference type="ARBA" id="ARBA00023224"/>
    </source>
</evidence>
<keyword evidence="9" id="KW-1185">Reference proteome</keyword>
<proteinExistence type="inferred from homology"/>
<keyword evidence="5" id="KW-0812">Transmembrane</keyword>
<dbReference type="GO" id="GO:0016020">
    <property type="term" value="C:membrane"/>
    <property type="evidence" value="ECO:0007669"/>
    <property type="project" value="UniProtKB-SubCell"/>
</dbReference>
<feature type="transmembrane region" description="Helical" evidence="5">
    <location>
        <begin position="12"/>
        <end position="32"/>
    </location>
</feature>
<evidence type="ECO:0000313" key="8">
    <source>
        <dbReference type="EMBL" id="MBB5021824.1"/>
    </source>
</evidence>
<comment type="similarity">
    <text evidence="3">Belongs to the methyl-accepting chemotaxis (MCP) protein family.</text>
</comment>
<evidence type="ECO:0000256" key="3">
    <source>
        <dbReference type="ARBA" id="ARBA00029447"/>
    </source>
</evidence>
<organism evidence="8 9">
    <name type="scientific">Desulfurispira natronophila</name>
    <dbReference type="NCBI Taxonomy" id="682562"/>
    <lineage>
        <taxon>Bacteria</taxon>
        <taxon>Pseudomonadati</taxon>
        <taxon>Chrysiogenota</taxon>
        <taxon>Chrysiogenia</taxon>
        <taxon>Chrysiogenales</taxon>
        <taxon>Chrysiogenaceae</taxon>
        <taxon>Desulfurispira</taxon>
    </lineage>
</organism>
<dbReference type="SUPFAM" id="SSF58104">
    <property type="entry name" value="Methyl-accepting chemotaxis protein (MCP) signaling domain"/>
    <property type="match status" value="1"/>
</dbReference>
<keyword evidence="2 4" id="KW-0807">Transducer</keyword>
<dbReference type="AlphaFoldDB" id="A0A7W8DGX7"/>
<evidence type="ECO:0000256" key="4">
    <source>
        <dbReference type="PROSITE-ProRule" id="PRU00284"/>
    </source>
</evidence>
<dbReference type="SMART" id="SM00283">
    <property type="entry name" value="MA"/>
    <property type="match status" value="1"/>
</dbReference>
<dbReference type="Pfam" id="PF00672">
    <property type="entry name" value="HAMP"/>
    <property type="match status" value="1"/>
</dbReference>
<dbReference type="Proteomes" id="UP000528322">
    <property type="component" value="Unassembled WGS sequence"/>
</dbReference>
<dbReference type="PANTHER" id="PTHR32089">
    <property type="entry name" value="METHYL-ACCEPTING CHEMOTAXIS PROTEIN MCPB"/>
    <property type="match status" value="1"/>
</dbReference>
<name>A0A7W8DGX7_9BACT</name>
<evidence type="ECO:0000259" key="6">
    <source>
        <dbReference type="PROSITE" id="PS50111"/>
    </source>
</evidence>
<reference evidence="8 9" key="1">
    <citation type="submission" date="2020-08" db="EMBL/GenBank/DDBJ databases">
        <title>Genomic Encyclopedia of Type Strains, Phase IV (KMG-IV): sequencing the most valuable type-strain genomes for metagenomic binning, comparative biology and taxonomic classification.</title>
        <authorList>
            <person name="Goeker M."/>
        </authorList>
    </citation>
    <scope>NUCLEOTIDE SEQUENCE [LARGE SCALE GENOMIC DNA]</scope>
    <source>
        <strain evidence="8 9">DSM 22071</strain>
    </source>
</reference>
<dbReference type="Pfam" id="PF00015">
    <property type="entry name" value="MCPsignal"/>
    <property type="match status" value="1"/>
</dbReference>
<dbReference type="PROSITE" id="PS50885">
    <property type="entry name" value="HAMP"/>
    <property type="match status" value="1"/>
</dbReference>
<evidence type="ECO:0000313" key="9">
    <source>
        <dbReference type="Proteomes" id="UP000528322"/>
    </source>
</evidence>
<evidence type="ECO:0000256" key="1">
    <source>
        <dbReference type="ARBA" id="ARBA00004370"/>
    </source>
</evidence>
<keyword evidence="5" id="KW-1133">Transmembrane helix</keyword>
<dbReference type="GO" id="GO:0006935">
    <property type="term" value="P:chemotaxis"/>
    <property type="evidence" value="ECO:0007669"/>
    <property type="project" value="UniProtKB-ARBA"/>
</dbReference>
<feature type="transmembrane region" description="Helical" evidence="5">
    <location>
        <begin position="332"/>
        <end position="355"/>
    </location>
</feature>